<keyword evidence="2" id="KW-0808">Transferase</keyword>
<dbReference type="PROSITE" id="PS51186">
    <property type="entry name" value="GNAT"/>
    <property type="match status" value="1"/>
</dbReference>
<proteinExistence type="predicted"/>
<dbReference type="Proteomes" id="UP000076476">
    <property type="component" value="Unassembled WGS sequence"/>
</dbReference>
<protein>
    <submittedName>
        <fullName evidence="2">GNAT family N-acetyltransferase</fullName>
    </submittedName>
</protein>
<dbReference type="PANTHER" id="PTHR13355">
    <property type="entry name" value="GLUCOSAMINE 6-PHOSPHATE N-ACETYLTRANSFERASE"/>
    <property type="match status" value="1"/>
</dbReference>
<organism evidence="2 3">
    <name type="scientific">Aeribacillus pallidus</name>
    <dbReference type="NCBI Taxonomy" id="33936"/>
    <lineage>
        <taxon>Bacteria</taxon>
        <taxon>Bacillati</taxon>
        <taxon>Bacillota</taxon>
        <taxon>Bacilli</taxon>
        <taxon>Bacillales</taxon>
        <taxon>Bacillaceae</taxon>
        <taxon>Aeribacillus</taxon>
    </lineage>
</organism>
<accession>A0A165Y7W6</accession>
<dbReference type="SUPFAM" id="SSF55729">
    <property type="entry name" value="Acyl-CoA N-acyltransferases (Nat)"/>
    <property type="match status" value="1"/>
</dbReference>
<dbReference type="EMBL" id="LWBR01000014">
    <property type="protein sequence ID" value="KZN96816.1"/>
    <property type="molecule type" value="Genomic_DNA"/>
</dbReference>
<accession>A0A164A8B5</accession>
<name>A0A164A8B5_9BACI</name>
<evidence type="ECO:0000313" key="2">
    <source>
        <dbReference type="EMBL" id="KZN96816.1"/>
    </source>
</evidence>
<reference evidence="2 3" key="1">
    <citation type="submission" date="2016-04" db="EMBL/GenBank/DDBJ databases">
        <title>Draft genome sequence of Aeribacillus pallidus 8m3 from petroleum reservoir.</title>
        <authorList>
            <person name="Poltaraus A.B."/>
            <person name="Nazina T.N."/>
            <person name="Tourova T.P."/>
            <person name="Malakho S.M."/>
            <person name="Korshunova A.V."/>
            <person name="Sokolova D.S."/>
        </authorList>
    </citation>
    <scope>NUCLEOTIDE SEQUENCE [LARGE SCALE GENOMIC DNA]</scope>
    <source>
        <strain evidence="2 3">8m3</strain>
    </source>
</reference>
<dbReference type="InterPro" id="IPR000182">
    <property type="entry name" value="GNAT_dom"/>
</dbReference>
<comment type="caution">
    <text evidence="2">The sequence shown here is derived from an EMBL/GenBank/DDBJ whole genome shotgun (WGS) entry which is preliminary data.</text>
</comment>
<dbReference type="Pfam" id="PF13673">
    <property type="entry name" value="Acetyltransf_10"/>
    <property type="match status" value="1"/>
</dbReference>
<feature type="domain" description="N-acetyltransferase" evidence="1">
    <location>
        <begin position="2"/>
        <end position="141"/>
    </location>
</feature>
<dbReference type="PANTHER" id="PTHR13355:SF11">
    <property type="entry name" value="GLUCOSAMINE 6-PHOSPHATE N-ACETYLTRANSFERASE"/>
    <property type="match status" value="1"/>
</dbReference>
<dbReference type="Gene3D" id="3.40.630.30">
    <property type="match status" value="1"/>
</dbReference>
<evidence type="ECO:0000313" key="3">
    <source>
        <dbReference type="Proteomes" id="UP000076476"/>
    </source>
</evidence>
<dbReference type="STRING" id="33936.AZI98_06745"/>
<dbReference type="InterPro" id="IPR039143">
    <property type="entry name" value="GNPNAT1-like"/>
</dbReference>
<dbReference type="RefSeq" id="WP_063387520.1">
    <property type="nucleotide sequence ID" value="NZ_LVHY01000086.1"/>
</dbReference>
<dbReference type="CDD" id="cd04301">
    <property type="entry name" value="NAT_SF"/>
    <property type="match status" value="1"/>
</dbReference>
<keyword evidence="3" id="KW-1185">Reference proteome</keyword>
<gene>
    <name evidence="2" type="ORF">AZI98_06745</name>
</gene>
<dbReference type="GO" id="GO:0004343">
    <property type="term" value="F:glucosamine 6-phosphate N-acetyltransferase activity"/>
    <property type="evidence" value="ECO:0007669"/>
    <property type="project" value="TreeGrafter"/>
</dbReference>
<sequence length="144" mass="16388">MKAVKAINEKQRNDALYVRKKVFVEEQNVPIEIETDEYEAFAEHVVLYDDHQPVGAGRFRVIGNIGKLERICVLPQYRGKGAGNIILETLEKLAAEKGLKKIKLNAQVQVENFYKKHGYQTVSDIFMDAGIPHVTMEKTLHPHS</sequence>
<dbReference type="OrthoDB" id="9796171at2"/>
<evidence type="ECO:0000259" key="1">
    <source>
        <dbReference type="PROSITE" id="PS51186"/>
    </source>
</evidence>
<dbReference type="InterPro" id="IPR016181">
    <property type="entry name" value="Acyl_CoA_acyltransferase"/>
</dbReference>
<dbReference type="AlphaFoldDB" id="A0A164A8B5"/>
<dbReference type="GeneID" id="301125434"/>